<evidence type="ECO:0000256" key="3">
    <source>
        <dbReference type="ARBA" id="ARBA00023082"/>
    </source>
</evidence>
<dbReference type="NCBIfam" id="TIGR02937">
    <property type="entry name" value="sigma70-ECF"/>
    <property type="match status" value="1"/>
</dbReference>
<keyword evidence="5" id="KW-0804">Transcription</keyword>
<keyword evidence="3" id="KW-0731">Sigma factor</keyword>
<proteinExistence type="inferred from homology"/>
<accession>A0ABQ4K8D5</accession>
<keyword evidence="2" id="KW-0805">Transcription regulation</keyword>
<evidence type="ECO:0000256" key="4">
    <source>
        <dbReference type="ARBA" id="ARBA00023125"/>
    </source>
</evidence>
<evidence type="ECO:0000259" key="6">
    <source>
        <dbReference type="Pfam" id="PF04542"/>
    </source>
</evidence>
<dbReference type="Pfam" id="PF08281">
    <property type="entry name" value="Sigma70_r4_2"/>
    <property type="match status" value="1"/>
</dbReference>
<dbReference type="InterPro" id="IPR013249">
    <property type="entry name" value="RNA_pol_sigma70_r4_t2"/>
</dbReference>
<organism evidence="8 9">
    <name type="scientific">Siminovitchia fordii</name>
    <dbReference type="NCBI Taxonomy" id="254759"/>
    <lineage>
        <taxon>Bacteria</taxon>
        <taxon>Bacillati</taxon>
        <taxon>Bacillota</taxon>
        <taxon>Bacilli</taxon>
        <taxon>Bacillales</taxon>
        <taxon>Bacillaceae</taxon>
        <taxon>Siminovitchia</taxon>
    </lineage>
</organism>
<dbReference type="Gene3D" id="1.10.1740.10">
    <property type="match status" value="1"/>
</dbReference>
<keyword evidence="9" id="KW-1185">Reference proteome</keyword>
<dbReference type="InterPro" id="IPR014284">
    <property type="entry name" value="RNA_pol_sigma-70_dom"/>
</dbReference>
<comment type="similarity">
    <text evidence="1">Belongs to the sigma-70 factor family. ECF subfamily.</text>
</comment>
<feature type="domain" description="RNA polymerase sigma factor 70 region 4 type 2" evidence="7">
    <location>
        <begin position="101"/>
        <end position="152"/>
    </location>
</feature>
<dbReference type="InterPro" id="IPR007627">
    <property type="entry name" value="RNA_pol_sigma70_r2"/>
</dbReference>
<dbReference type="Proteomes" id="UP000680279">
    <property type="component" value="Unassembled WGS sequence"/>
</dbReference>
<gene>
    <name evidence="8" type="primary">ylaC</name>
    <name evidence="8" type="ORF">J1TS3_31330</name>
</gene>
<reference evidence="8 9" key="1">
    <citation type="submission" date="2021-03" db="EMBL/GenBank/DDBJ databases">
        <title>Antimicrobial resistance genes in bacteria isolated from Japanese honey, and their potential for conferring macrolide and lincosamide resistance in the American foulbrood pathogen Paenibacillus larvae.</title>
        <authorList>
            <person name="Okamoto M."/>
            <person name="Kumagai M."/>
            <person name="Kanamori H."/>
            <person name="Takamatsu D."/>
        </authorList>
    </citation>
    <scope>NUCLEOTIDE SEQUENCE [LARGE SCALE GENOMIC DNA]</scope>
    <source>
        <strain evidence="8 9">J1TS3</strain>
    </source>
</reference>
<evidence type="ECO:0000313" key="8">
    <source>
        <dbReference type="EMBL" id="GIN21999.1"/>
    </source>
</evidence>
<evidence type="ECO:0000313" key="9">
    <source>
        <dbReference type="Proteomes" id="UP000680279"/>
    </source>
</evidence>
<dbReference type="InterPro" id="IPR013325">
    <property type="entry name" value="RNA_pol_sigma_r2"/>
</dbReference>
<dbReference type="RefSeq" id="WP_018707952.1">
    <property type="nucleotide sequence ID" value="NZ_BOQT01000012.1"/>
</dbReference>
<dbReference type="InterPro" id="IPR013324">
    <property type="entry name" value="RNA_pol_sigma_r3/r4-like"/>
</dbReference>
<dbReference type="SUPFAM" id="SSF88946">
    <property type="entry name" value="Sigma2 domain of RNA polymerase sigma factors"/>
    <property type="match status" value="1"/>
</dbReference>
<name>A0ABQ4K8D5_9BACI</name>
<evidence type="ECO:0000256" key="1">
    <source>
        <dbReference type="ARBA" id="ARBA00010641"/>
    </source>
</evidence>
<dbReference type="Gene3D" id="1.10.10.10">
    <property type="entry name" value="Winged helix-like DNA-binding domain superfamily/Winged helix DNA-binding domain"/>
    <property type="match status" value="1"/>
</dbReference>
<dbReference type="PANTHER" id="PTHR43133">
    <property type="entry name" value="RNA POLYMERASE ECF-TYPE SIGMA FACTO"/>
    <property type="match status" value="1"/>
</dbReference>
<evidence type="ECO:0000256" key="2">
    <source>
        <dbReference type="ARBA" id="ARBA00023015"/>
    </source>
</evidence>
<dbReference type="InterPro" id="IPR039425">
    <property type="entry name" value="RNA_pol_sigma-70-like"/>
</dbReference>
<protein>
    <submittedName>
        <fullName evidence="8">RNA polymerase sigma factor YlaC</fullName>
    </submittedName>
</protein>
<dbReference type="EMBL" id="BOQT01000012">
    <property type="protein sequence ID" value="GIN21999.1"/>
    <property type="molecule type" value="Genomic_DNA"/>
</dbReference>
<sequence length="164" mass="19683">MDFEEIYREYFKEVYLFIKSLSHDESIAEDITQEAFFKALKAIEKFDGSKDIRAWLFTIAKNTYFSHYKKNKREIDLDVVEESSMGVQIVNHLMNEEHAFIVHQFLHSMNEPYKEVFSLRTFGELSFEKIGRLFGKSAGWARVTYYRARKQIIEYMEEMNDERD</sequence>
<comment type="caution">
    <text evidence="8">The sequence shown here is derived from an EMBL/GenBank/DDBJ whole genome shotgun (WGS) entry which is preliminary data.</text>
</comment>
<dbReference type="PANTHER" id="PTHR43133:SF52">
    <property type="entry name" value="ECF RNA POLYMERASE SIGMA FACTOR SIGL"/>
    <property type="match status" value="1"/>
</dbReference>
<keyword evidence="4" id="KW-0238">DNA-binding</keyword>
<evidence type="ECO:0000259" key="7">
    <source>
        <dbReference type="Pfam" id="PF08281"/>
    </source>
</evidence>
<evidence type="ECO:0000256" key="5">
    <source>
        <dbReference type="ARBA" id="ARBA00023163"/>
    </source>
</evidence>
<feature type="domain" description="RNA polymerase sigma-70 region 2" evidence="6">
    <location>
        <begin position="6"/>
        <end position="73"/>
    </location>
</feature>
<dbReference type="InterPro" id="IPR036388">
    <property type="entry name" value="WH-like_DNA-bd_sf"/>
</dbReference>
<dbReference type="SUPFAM" id="SSF88659">
    <property type="entry name" value="Sigma3 and sigma4 domains of RNA polymerase sigma factors"/>
    <property type="match status" value="1"/>
</dbReference>
<dbReference type="Pfam" id="PF04542">
    <property type="entry name" value="Sigma70_r2"/>
    <property type="match status" value="1"/>
</dbReference>